<evidence type="ECO:0000256" key="2">
    <source>
        <dbReference type="ARBA" id="ARBA00023239"/>
    </source>
</evidence>
<comment type="caution">
    <text evidence="4">The sequence shown here is derived from an EMBL/GenBank/DDBJ whole genome shotgun (WGS) entry which is preliminary data.</text>
</comment>
<organism evidence="4 5">
    <name type="scientific">Roseateles violae</name>
    <dbReference type="NCBI Taxonomy" id="3058042"/>
    <lineage>
        <taxon>Bacteria</taxon>
        <taxon>Pseudomonadati</taxon>
        <taxon>Pseudomonadota</taxon>
        <taxon>Betaproteobacteria</taxon>
        <taxon>Burkholderiales</taxon>
        <taxon>Sphaerotilaceae</taxon>
        <taxon>Roseateles</taxon>
    </lineage>
</organism>
<dbReference type="Gene3D" id="2.40.37.20">
    <property type="entry name" value="D-serine dehydratase-like domain"/>
    <property type="match status" value="1"/>
</dbReference>
<dbReference type="PANTHER" id="PTHR28004">
    <property type="entry name" value="ZGC:162816-RELATED"/>
    <property type="match status" value="1"/>
</dbReference>
<protein>
    <submittedName>
        <fullName evidence="4">Alanine racemase</fullName>
        <ecNumber evidence="4">5.1.1.1</ecNumber>
    </submittedName>
</protein>
<dbReference type="PANTHER" id="PTHR28004:SF8">
    <property type="entry name" value="D-SERINE DEAMINASE"/>
    <property type="match status" value="1"/>
</dbReference>
<dbReference type="InterPro" id="IPR029066">
    <property type="entry name" value="PLP-binding_barrel"/>
</dbReference>
<sequence length="436" mass="47480">MNHQALSELRRQALAAELKGLPQRAVGKSIDELGGLGLSVTRGDMLFPVAVLKESALAHNSAWMNAFLRRAGVSLCPHGKTTMAPQLFARQLADGCWGITAATASHLRTYRKYGVPRILLANQLVDRAGIELLLDELAADPAFDAYVLIDSIAGLRLLAAEAARRGLQRPVQVLLEVGAEGGRTGVRTLEQGLELGRAIRDAQAFIALRGVETFEGIFGGPDQAQIELRVLAMLDLVAALARTGVEEDWFAPGELILSAGGSAFFDMAAKVLAAVDARRELRIVLRSGCYLTHDALFYERMQARMRQRSTALYGPGPGLRSALEVWTVVQSIPEPGRAICAMGKRDVSFDMDMPLALHWLRPDVHADPQAAPAGLRITALNDQHAYVDTSACELELQVGDRLGFGISHPCTTFDKWPLLYLVDDDYRVLSGVRTFF</sequence>
<evidence type="ECO:0000313" key="5">
    <source>
        <dbReference type="Proteomes" id="UP001228044"/>
    </source>
</evidence>
<comment type="similarity">
    <text evidence="1">Belongs to the DSD1 family.</text>
</comment>
<name>A0ABT8E058_9BURK</name>
<dbReference type="EC" id="5.1.1.1" evidence="4"/>
<dbReference type="Proteomes" id="UP001228044">
    <property type="component" value="Unassembled WGS sequence"/>
</dbReference>
<reference evidence="4 5" key="1">
    <citation type="submission" date="2023-06" db="EMBL/GenBank/DDBJ databases">
        <title>Pelomonas sp. PFR6 16S ribosomal RNA gene Genome sequencing and assembly.</title>
        <authorList>
            <person name="Woo H."/>
        </authorList>
    </citation>
    <scope>NUCLEOTIDE SEQUENCE [LARGE SCALE GENOMIC DNA]</scope>
    <source>
        <strain evidence="4 5">PFR6</strain>
    </source>
</reference>
<dbReference type="SUPFAM" id="SSF51419">
    <property type="entry name" value="PLP-binding barrel"/>
    <property type="match status" value="1"/>
</dbReference>
<accession>A0ABT8E058</accession>
<keyword evidence="2" id="KW-0456">Lyase</keyword>
<gene>
    <name evidence="4" type="ORF">QWJ38_23115</name>
</gene>
<evidence type="ECO:0000313" key="4">
    <source>
        <dbReference type="EMBL" id="MDN3923188.1"/>
    </source>
</evidence>
<dbReference type="InterPro" id="IPR051466">
    <property type="entry name" value="D-amino_acid_metab_enzyme"/>
</dbReference>
<dbReference type="InterPro" id="IPR042208">
    <property type="entry name" value="D-ser_dehydrat-like_sf"/>
</dbReference>
<dbReference type="EMBL" id="JAUHHC010000008">
    <property type="protein sequence ID" value="MDN3923188.1"/>
    <property type="molecule type" value="Genomic_DNA"/>
</dbReference>
<proteinExistence type="inferred from homology"/>
<evidence type="ECO:0000259" key="3">
    <source>
        <dbReference type="SMART" id="SM01119"/>
    </source>
</evidence>
<dbReference type="GO" id="GO:0008784">
    <property type="term" value="F:alanine racemase activity"/>
    <property type="evidence" value="ECO:0007669"/>
    <property type="project" value="UniProtKB-EC"/>
</dbReference>
<dbReference type="InterPro" id="IPR026956">
    <property type="entry name" value="D-ser_dehydrat-like_dom"/>
</dbReference>
<evidence type="ECO:0000256" key="1">
    <source>
        <dbReference type="ARBA" id="ARBA00005323"/>
    </source>
</evidence>
<dbReference type="RefSeq" id="WP_290361499.1">
    <property type="nucleotide sequence ID" value="NZ_JAUHHC010000008.1"/>
</dbReference>
<feature type="domain" description="D-serine dehydratase-like" evidence="3">
    <location>
        <begin position="322"/>
        <end position="423"/>
    </location>
</feature>
<dbReference type="Gene3D" id="3.20.20.10">
    <property type="entry name" value="Alanine racemase"/>
    <property type="match status" value="1"/>
</dbReference>
<dbReference type="Pfam" id="PF01168">
    <property type="entry name" value="Ala_racemase_N"/>
    <property type="match status" value="1"/>
</dbReference>
<dbReference type="Pfam" id="PF14031">
    <property type="entry name" value="D-ser_dehydrat"/>
    <property type="match status" value="1"/>
</dbReference>
<keyword evidence="5" id="KW-1185">Reference proteome</keyword>
<keyword evidence="4" id="KW-0413">Isomerase</keyword>
<dbReference type="SMART" id="SM01119">
    <property type="entry name" value="D-ser_dehydrat"/>
    <property type="match status" value="1"/>
</dbReference>
<dbReference type="InterPro" id="IPR001608">
    <property type="entry name" value="Ala_racemase_N"/>
</dbReference>